<reference evidence="2" key="1">
    <citation type="submission" date="2023-11" db="EMBL/GenBank/DDBJ databases">
        <authorList>
            <person name="De Vega J J."/>
            <person name="De Vega J J."/>
        </authorList>
    </citation>
    <scope>NUCLEOTIDE SEQUENCE</scope>
</reference>
<dbReference type="InterPro" id="IPR001810">
    <property type="entry name" value="F-box_dom"/>
</dbReference>
<dbReference type="EMBL" id="CAVNYO010000187">
    <property type="protein sequence ID" value="CAK5272832.1"/>
    <property type="molecule type" value="Genomic_DNA"/>
</dbReference>
<gene>
    <name evidence="2" type="ORF">MYCIT1_LOCUS18758</name>
</gene>
<sequence>MVATSRPVPPPRRRSLQALAGFLLQPLSGLDRHVGFASTTTLHGTRGGPSDGIPVDILLEVVSYLGPEDVLNVSLTSSFVRSVLEPGLYHSVQLRSSTTCRSGLDLLSRRPQLCRYVQRLAVRPNYYLAWPVRDECLREDDLSDTICRLAPRLTNLRSFDWDGLEMPADRVWRALRLSCPSLTEVYTNLGCGSLDPQSELFKFSDLTVFSLSVRHGLGDGSALDSLSSIIFHRAHRRIDGIPLIEELPAQLWDMLLDRCKNLRELTLCSFSASQRLLDVDRAVQGRWPQLTSLTLGAYGYNSDLSVAAPSAVDFGAFLAAHPALTYLRVAWNFRHWPSPIESDSFAVTLPAGLETLSGIMQQLPMSLSNSNFVTPRLEQLTCLDLMCEPLYLSRAAMMCSALAALPQLTSLELWVHLLDPKAGHEDLFRSLWKSAPKLEELHFMCTTAFGRKPLSELARSLRLLPALRNFALTKGHRYADESMRSSALRVYGALAPPADAAAAPLPSLTSVSIRWARAVCRNHLKQEGTYERVCQTDQARAPPAAVHLQVWERGIRAVGGPFERRHRVPLGKRWQSAARDSPT</sequence>
<dbReference type="AlphaFoldDB" id="A0AAD2K0Y7"/>
<comment type="caution">
    <text evidence="2">The sequence shown here is derived from an EMBL/GenBank/DDBJ whole genome shotgun (WGS) entry which is preliminary data.</text>
</comment>
<proteinExistence type="predicted"/>
<dbReference type="SUPFAM" id="SSF81383">
    <property type="entry name" value="F-box domain"/>
    <property type="match status" value="1"/>
</dbReference>
<dbReference type="InterPro" id="IPR036047">
    <property type="entry name" value="F-box-like_dom_sf"/>
</dbReference>
<evidence type="ECO:0000313" key="3">
    <source>
        <dbReference type="Proteomes" id="UP001295794"/>
    </source>
</evidence>
<dbReference type="SUPFAM" id="SSF52047">
    <property type="entry name" value="RNI-like"/>
    <property type="match status" value="1"/>
</dbReference>
<dbReference type="Gene3D" id="3.80.10.10">
    <property type="entry name" value="Ribonuclease Inhibitor"/>
    <property type="match status" value="1"/>
</dbReference>
<protein>
    <recommendedName>
        <fullName evidence="1">F-box domain-containing protein</fullName>
    </recommendedName>
</protein>
<name>A0AAD2K0Y7_9AGAR</name>
<evidence type="ECO:0000313" key="2">
    <source>
        <dbReference type="EMBL" id="CAK5272832.1"/>
    </source>
</evidence>
<dbReference type="InterPro" id="IPR032675">
    <property type="entry name" value="LRR_dom_sf"/>
</dbReference>
<dbReference type="Pfam" id="PF00646">
    <property type="entry name" value="F-box"/>
    <property type="match status" value="1"/>
</dbReference>
<keyword evidence="3" id="KW-1185">Reference proteome</keyword>
<feature type="domain" description="F-box" evidence="1">
    <location>
        <begin position="53"/>
        <end position="83"/>
    </location>
</feature>
<accession>A0AAD2K0Y7</accession>
<evidence type="ECO:0000259" key="1">
    <source>
        <dbReference type="Pfam" id="PF00646"/>
    </source>
</evidence>
<organism evidence="2 3">
    <name type="scientific">Mycena citricolor</name>
    <dbReference type="NCBI Taxonomy" id="2018698"/>
    <lineage>
        <taxon>Eukaryota</taxon>
        <taxon>Fungi</taxon>
        <taxon>Dikarya</taxon>
        <taxon>Basidiomycota</taxon>
        <taxon>Agaricomycotina</taxon>
        <taxon>Agaricomycetes</taxon>
        <taxon>Agaricomycetidae</taxon>
        <taxon>Agaricales</taxon>
        <taxon>Marasmiineae</taxon>
        <taxon>Mycenaceae</taxon>
        <taxon>Mycena</taxon>
    </lineage>
</organism>
<dbReference type="Proteomes" id="UP001295794">
    <property type="component" value="Unassembled WGS sequence"/>
</dbReference>